<feature type="chain" id="PRO_5039725833" evidence="14">
    <location>
        <begin position="28"/>
        <end position="318"/>
    </location>
</feature>
<keyword evidence="9" id="KW-0449">Lipoprotein</keyword>
<keyword evidence="6 13" id="KW-0573">Peptidoglycan synthesis</keyword>
<dbReference type="OrthoDB" id="5242354at2"/>
<dbReference type="Pfam" id="PF03734">
    <property type="entry name" value="YkuD"/>
    <property type="match status" value="1"/>
</dbReference>
<keyword evidence="11 13" id="KW-0961">Cell wall biogenesis/degradation</keyword>
<name>A0A173LPF9_9ACTN</name>
<sequence>MLRRPLFARATTSATLVAAVLSSVALAPIAGAQSTAQLPGFNAGSLESTPVSLPGIESAPLPTPQVAGLDLPIFTVPIVAPARPAPEYGKVGIFPTDGETVGVAQPVMFTFDKPITDRAKAEATLGVRTAPAIAGKFYWISDTEVRWRPLEFYPPNTTVTVYAGGRQQSFRTGDAVVTTYDDNTKMMTTTRNGEVVREMRASAGQPQYATHNGTYYTGWRAREVQMDSSTWGLARDAGGYDVAVNDGVRLSYDGIFVHSAPWSVADQGVRNVSHGCINLSPEDARWFYENTRNGDPVIVKNTLGRQLGSFDGQGDWNY</sequence>
<dbReference type="AlphaFoldDB" id="A0A173LPF9"/>
<dbReference type="RefSeq" id="WP_067474088.1">
    <property type="nucleotide sequence ID" value="NZ_CP015961.1"/>
</dbReference>
<dbReference type="GO" id="GO:0005576">
    <property type="term" value="C:extracellular region"/>
    <property type="evidence" value="ECO:0007669"/>
    <property type="project" value="TreeGrafter"/>
</dbReference>
<evidence type="ECO:0000256" key="4">
    <source>
        <dbReference type="ARBA" id="ARBA00022729"/>
    </source>
</evidence>
<keyword evidence="10" id="KW-0012">Acyltransferase</keyword>
<dbReference type="UniPathway" id="UPA00219"/>
<dbReference type="CDD" id="cd16913">
    <property type="entry name" value="YkuD_like"/>
    <property type="match status" value="1"/>
</dbReference>
<accession>A0A173LPF9</accession>
<dbReference type="FunFam" id="2.40.440.10:FF:000005">
    <property type="entry name" value="L,D-transpeptidase 2"/>
    <property type="match status" value="1"/>
</dbReference>
<dbReference type="InterPro" id="IPR038063">
    <property type="entry name" value="Transpep_catalytic_dom"/>
</dbReference>
<evidence type="ECO:0000256" key="5">
    <source>
        <dbReference type="ARBA" id="ARBA00022960"/>
    </source>
</evidence>
<dbReference type="InterPro" id="IPR005490">
    <property type="entry name" value="LD_TPept_cat_dom"/>
</dbReference>
<dbReference type="GO" id="GO:0018104">
    <property type="term" value="P:peptidoglycan-protein cross-linking"/>
    <property type="evidence" value="ECO:0007669"/>
    <property type="project" value="TreeGrafter"/>
</dbReference>
<keyword evidence="2" id="KW-1003">Cell membrane</keyword>
<evidence type="ECO:0000256" key="3">
    <source>
        <dbReference type="ARBA" id="ARBA00022679"/>
    </source>
</evidence>
<organism evidence="16 17">
    <name type="scientific">Dietzia timorensis</name>
    <dbReference type="NCBI Taxonomy" id="499555"/>
    <lineage>
        <taxon>Bacteria</taxon>
        <taxon>Bacillati</taxon>
        <taxon>Actinomycetota</taxon>
        <taxon>Actinomycetes</taxon>
        <taxon>Mycobacteriales</taxon>
        <taxon>Dietziaceae</taxon>
        <taxon>Dietzia</taxon>
    </lineage>
</organism>
<dbReference type="STRING" id="499555.BJL86_3034"/>
<comment type="pathway">
    <text evidence="1 13">Cell wall biogenesis; peptidoglycan biosynthesis.</text>
</comment>
<dbReference type="Gene3D" id="2.40.440.10">
    <property type="entry name" value="L,D-transpeptidase catalytic domain-like"/>
    <property type="match status" value="1"/>
</dbReference>
<dbReference type="GO" id="GO:0016746">
    <property type="term" value="F:acyltransferase activity"/>
    <property type="evidence" value="ECO:0007669"/>
    <property type="project" value="UniProtKB-KW"/>
</dbReference>
<evidence type="ECO:0000256" key="13">
    <source>
        <dbReference type="PROSITE-ProRule" id="PRU01373"/>
    </source>
</evidence>
<dbReference type="PANTHER" id="PTHR30582">
    <property type="entry name" value="L,D-TRANSPEPTIDASE"/>
    <property type="match status" value="1"/>
</dbReference>
<keyword evidence="5 13" id="KW-0133">Cell shape</keyword>
<dbReference type="EMBL" id="CP015961">
    <property type="protein sequence ID" value="ANI93793.1"/>
    <property type="molecule type" value="Genomic_DNA"/>
</dbReference>
<dbReference type="Pfam" id="PF17964">
    <property type="entry name" value="Big_10"/>
    <property type="match status" value="1"/>
</dbReference>
<evidence type="ECO:0000256" key="12">
    <source>
        <dbReference type="ARBA" id="ARBA00060592"/>
    </source>
</evidence>
<feature type="domain" description="L,D-TPase catalytic" evidence="15">
    <location>
        <begin position="176"/>
        <end position="300"/>
    </location>
</feature>
<feature type="active site" description="Proton donor/acceptor" evidence="13">
    <location>
        <position position="258"/>
    </location>
</feature>
<feature type="active site" description="Nucleophile" evidence="13">
    <location>
        <position position="276"/>
    </location>
</feature>
<dbReference type="SUPFAM" id="SSF141523">
    <property type="entry name" value="L,D-transpeptidase catalytic domain-like"/>
    <property type="match status" value="1"/>
</dbReference>
<evidence type="ECO:0000259" key="15">
    <source>
        <dbReference type="PROSITE" id="PS52029"/>
    </source>
</evidence>
<keyword evidence="7" id="KW-0472">Membrane</keyword>
<dbReference type="Proteomes" id="UP000186104">
    <property type="component" value="Chromosome"/>
</dbReference>
<dbReference type="PANTHER" id="PTHR30582:SF2">
    <property type="entry name" value="L,D-TRANSPEPTIDASE YCIB-RELATED"/>
    <property type="match status" value="1"/>
</dbReference>
<reference evidence="16 17" key="1">
    <citation type="submission" date="2016-06" db="EMBL/GenBank/DDBJ databases">
        <title>Complete genome sequence of a saline-alkali tolerant type strain Dietzia timorensis ID05-A0528T.</title>
        <authorList>
            <person name="Wu X."/>
        </authorList>
    </citation>
    <scope>NUCLEOTIDE SEQUENCE [LARGE SCALE GENOMIC DNA]</scope>
    <source>
        <strain evidence="16 17">ID05-A0528</strain>
    </source>
</reference>
<dbReference type="InterPro" id="IPR050979">
    <property type="entry name" value="LD-transpeptidase"/>
</dbReference>
<evidence type="ECO:0000256" key="2">
    <source>
        <dbReference type="ARBA" id="ARBA00022475"/>
    </source>
</evidence>
<evidence type="ECO:0000256" key="7">
    <source>
        <dbReference type="ARBA" id="ARBA00023136"/>
    </source>
</evidence>
<evidence type="ECO:0000256" key="14">
    <source>
        <dbReference type="SAM" id="SignalP"/>
    </source>
</evidence>
<evidence type="ECO:0000256" key="6">
    <source>
        <dbReference type="ARBA" id="ARBA00022984"/>
    </source>
</evidence>
<evidence type="ECO:0000313" key="17">
    <source>
        <dbReference type="Proteomes" id="UP000186104"/>
    </source>
</evidence>
<dbReference type="InterPro" id="IPR041280">
    <property type="entry name" value="Big_10"/>
</dbReference>
<dbReference type="PROSITE" id="PS52029">
    <property type="entry name" value="LD_TPASE"/>
    <property type="match status" value="1"/>
</dbReference>
<evidence type="ECO:0000256" key="11">
    <source>
        <dbReference type="ARBA" id="ARBA00023316"/>
    </source>
</evidence>
<comment type="pathway">
    <text evidence="12">Glycan biosynthesis.</text>
</comment>
<evidence type="ECO:0000256" key="9">
    <source>
        <dbReference type="ARBA" id="ARBA00023288"/>
    </source>
</evidence>
<evidence type="ECO:0000313" key="16">
    <source>
        <dbReference type="EMBL" id="ANI93793.1"/>
    </source>
</evidence>
<evidence type="ECO:0000256" key="1">
    <source>
        <dbReference type="ARBA" id="ARBA00004752"/>
    </source>
</evidence>
<keyword evidence="17" id="KW-1185">Reference proteome</keyword>
<keyword evidence="8" id="KW-0564">Palmitate</keyword>
<proteinExistence type="predicted"/>
<keyword evidence="3" id="KW-0808">Transferase</keyword>
<gene>
    <name evidence="16" type="ORF">BJL86_3034</name>
</gene>
<protein>
    <submittedName>
        <fullName evidence="16">Putative L,D-transpeptidase LppS</fullName>
    </submittedName>
</protein>
<feature type="signal peptide" evidence="14">
    <location>
        <begin position="1"/>
        <end position="27"/>
    </location>
</feature>
<dbReference type="GO" id="GO:0071555">
    <property type="term" value="P:cell wall organization"/>
    <property type="evidence" value="ECO:0007669"/>
    <property type="project" value="UniProtKB-UniRule"/>
</dbReference>
<dbReference type="KEGG" id="dtm:BJL86_3034"/>
<dbReference type="GO" id="GO:0008360">
    <property type="term" value="P:regulation of cell shape"/>
    <property type="evidence" value="ECO:0007669"/>
    <property type="project" value="UniProtKB-UniRule"/>
</dbReference>
<keyword evidence="4 14" id="KW-0732">Signal</keyword>
<evidence type="ECO:0000256" key="8">
    <source>
        <dbReference type="ARBA" id="ARBA00023139"/>
    </source>
</evidence>
<dbReference type="GO" id="GO:0071972">
    <property type="term" value="F:peptidoglycan L,D-transpeptidase activity"/>
    <property type="evidence" value="ECO:0007669"/>
    <property type="project" value="TreeGrafter"/>
</dbReference>
<evidence type="ECO:0000256" key="10">
    <source>
        <dbReference type="ARBA" id="ARBA00023315"/>
    </source>
</evidence>
<dbReference type="CDD" id="cd13431">
    <property type="entry name" value="LDT_IgD_like_1"/>
    <property type="match status" value="1"/>
</dbReference>
<dbReference type="Gene3D" id="2.60.40.3710">
    <property type="match status" value="1"/>
</dbReference>